<protein>
    <submittedName>
        <fullName evidence="1">Uncharacterized protein</fullName>
    </submittedName>
</protein>
<dbReference type="RefSeq" id="WP_152943594.1">
    <property type="nucleotide sequence ID" value="NZ_WHYS01000009.1"/>
</dbReference>
<name>A0A6G1T6P3_ACIAM</name>
<dbReference type="Proteomes" id="UP000474054">
    <property type="component" value="Unassembled WGS sequence"/>
</dbReference>
<comment type="caution">
    <text evidence="1">The sequence shown here is derived from an EMBL/GenBank/DDBJ whole genome shotgun (WGS) entry which is preliminary data.</text>
</comment>
<accession>A0A6G1T6P3</accession>
<dbReference type="EMBL" id="WHYS01000009">
    <property type="protein sequence ID" value="MQL56612.1"/>
    <property type="molecule type" value="Genomic_DNA"/>
</dbReference>
<dbReference type="AlphaFoldDB" id="A0A6G1T6P3"/>
<evidence type="ECO:0000313" key="1">
    <source>
        <dbReference type="EMBL" id="MQL56612.1"/>
    </source>
</evidence>
<gene>
    <name evidence="1" type="ORF">GFB69_13180</name>
</gene>
<evidence type="ECO:0000313" key="2">
    <source>
        <dbReference type="Proteomes" id="UP000474054"/>
    </source>
</evidence>
<sequence length="152" mass="17383">MIEGTIQHMGCPCIANFSRNTIVFCRYSQCVTLHDGNELNGIPDRCMRCINENYCSNLDNGFPDCEFKNIPIEFIDMTTENREALERHLARPNAILVIGNLTNIMIIEMLRRRFNVIERDIGNLMESIIHEELNIPTIILVTINDSGPCIII</sequence>
<reference evidence="1 2" key="1">
    <citation type="submission" date="2019-10" db="EMBL/GenBank/DDBJ databases">
        <title>Comparative genomics of sulfur disproportionating microorganisms.</title>
        <authorList>
            <person name="Ward L.M."/>
            <person name="Bertran E."/>
            <person name="Johnston D."/>
        </authorList>
    </citation>
    <scope>NUCLEOTIDE SEQUENCE [LARGE SCALE GENOMIC DNA]</scope>
    <source>
        <strain evidence="1 2">DSM 3772</strain>
    </source>
</reference>
<proteinExistence type="predicted"/>
<organism evidence="1 2">
    <name type="scientific">Acidianus ambivalens</name>
    <name type="common">Desulfurolobus ambivalens</name>
    <dbReference type="NCBI Taxonomy" id="2283"/>
    <lineage>
        <taxon>Archaea</taxon>
        <taxon>Thermoproteota</taxon>
        <taxon>Thermoprotei</taxon>
        <taxon>Sulfolobales</taxon>
        <taxon>Sulfolobaceae</taxon>
        <taxon>Acidianus</taxon>
    </lineage>
</organism>